<organism evidence="1 2">
    <name type="scientific">Penicillium atrosanguineum</name>
    <dbReference type="NCBI Taxonomy" id="1132637"/>
    <lineage>
        <taxon>Eukaryota</taxon>
        <taxon>Fungi</taxon>
        <taxon>Dikarya</taxon>
        <taxon>Ascomycota</taxon>
        <taxon>Pezizomycotina</taxon>
        <taxon>Eurotiomycetes</taxon>
        <taxon>Eurotiomycetidae</taxon>
        <taxon>Eurotiales</taxon>
        <taxon>Aspergillaceae</taxon>
        <taxon>Penicillium</taxon>
    </lineage>
</organism>
<proteinExistence type="predicted"/>
<accession>A0A9W9PSW1</accession>
<reference evidence="1" key="1">
    <citation type="submission" date="2022-12" db="EMBL/GenBank/DDBJ databases">
        <authorList>
            <person name="Petersen C."/>
        </authorList>
    </citation>
    <scope>NUCLEOTIDE SEQUENCE</scope>
    <source>
        <strain evidence="1">IBT 21472</strain>
    </source>
</reference>
<dbReference type="EMBL" id="JAPZBO010000008">
    <property type="protein sequence ID" value="KAJ5307694.1"/>
    <property type="molecule type" value="Genomic_DNA"/>
</dbReference>
<dbReference type="AlphaFoldDB" id="A0A9W9PSW1"/>
<gene>
    <name evidence="1" type="ORF">N7476_008350</name>
</gene>
<keyword evidence="2" id="KW-1185">Reference proteome</keyword>
<protein>
    <submittedName>
        <fullName evidence="1">Uncharacterized protein</fullName>
    </submittedName>
</protein>
<dbReference type="Proteomes" id="UP001147746">
    <property type="component" value="Unassembled WGS sequence"/>
</dbReference>
<name>A0A9W9PSW1_9EURO</name>
<sequence length="94" mass="10030">MFSIGLGAIDFGAIDSSSVDMSSIIQDIFDSGSVGAGTFVGIRLKMGDLITREDFEGKQKRVIGKTLEVDEGAGPLVEVYCYCILCMWPSLSVA</sequence>
<comment type="caution">
    <text evidence="1">The sequence shown here is derived from an EMBL/GenBank/DDBJ whole genome shotgun (WGS) entry which is preliminary data.</text>
</comment>
<evidence type="ECO:0000313" key="2">
    <source>
        <dbReference type="Proteomes" id="UP001147746"/>
    </source>
</evidence>
<reference evidence="1" key="2">
    <citation type="journal article" date="2023" name="IMA Fungus">
        <title>Comparative genomic study of the Penicillium genus elucidates a diverse pangenome and 15 lateral gene transfer events.</title>
        <authorList>
            <person name="Petersen C."/>
            <person name="Sorensen T."/>
            <person name="Nielsen M.R."/>
            <person name="Sondergaard T.E."/>
            <person name="Sorensen J.L."/>
            <person name="Fitzpatrick D.A."/>
            <person name="Frisvad J.C."/>
            <person name="Nielsen K.L."/>
        </authorList>
    </citation>
    <scope>NUCLEOTIDE SEQUENCE</scope>
    <source>
        <strain evidence="1">IBT 21472</strain>
    </source>
</reference>
<evidence type="ECO:0000313" key="1">
    <source>
        <dbReference type="EMBL" id="KAJ5307694.1"/>
    </source>
</evidence>